<name>A0A0G3BJE3_9BURK</name>
<keyword evidence="3" id="KW-1185">Reference proteome</keyword>
<feature type="transmembrane region" description="Helical" evidence="1">
    <location>
        <begin position="63"/>
        <end position="81"/>
    </location>
</feature>
<keyword evidence="1" id="KW-1133">Transmembrane helix</keyword>
<feature type="transmembrane region" description="Helical" evidence="1">
    <location>
        <begin position="5"/>
        <end position="25"/>
    </location>
</feature>
<protein>
    <submittedName>
        <fullName evidence="2">Membrane protein</fullName>
    </submittedName>
</protein>
<dbReference type="Proteomes" id="UP000035352">
    <property type="component" value="Chromosome"/>
</dbReference>
<dbReference type="AlphaFoldDB" id="A0A0G3BJE3"/>
<organism evidence="2 3">
    <name type="scientific">Caldimonas brevitalea</name>
    <dbReference type="NCBI Taxonomy" id="413882"/>
    <lineage>
        <taxon>Bacteria</taxon>
        <taxon>Pseudomonadati</taxon>
        <taxon>Pseudomonadota</taxon>
        <taxon>Betaproteobacteria</taxon>
        <taxon>Burkholderiales</taxon>
        <taxon>Sphaerotilaceae</taxon>
        <taxon>Caldimonas</taxon>
    </lineage>
</organism>
<evidence type="ECO:0000313" key="3">
    <source>
        <dbReference type="Proteomes" id="UP000035352"/>
    </source>
</evidence>
<evidence type="ECO:0000256" key="1">
    <source>
        <dbReference type="SAM" id="Phobius"/>
    </source>
</evidence>
<keyword evidence="1" id="KW-0472">Membrane</keyword>
<dbReference type="STRING" id="413882.AAW51_2806"/>
<evidence type="ECO:0000313" key="2">
    <source>
        <dbReference type="EMBL" id="AKJ29497.1"/>
    </source>
</evidence>
<dbReference type="PATRIC" id="fig|413882.6.peg.2928"/>
<reference evidence="2 3" key="1">
    <citation type="submission" date="2015-05" db="EMBL/GenBank/DDBJ databases">
        <authorList>
            <person name="Tang B."/>
            <person name="Yu Y."/>
        </authorList>
    </citation>
    <scope>NUCLEOTIDE SEQUENCE [LARGE SCALE GENOMIC DNA]</scope>
    <source>
        <strain evidence="2 3">DSM 7029</strain>
    </source>
</reference>
<dbReference type="RefSeq" id="WP_047195100.1">
    <property type="nucleotide sequence ID" value="NZ_CP011371.1"/>
</dbReference>
<proteinExistence type="predicted"/>
<dbReference type="KEGG" id="pbh:AAW51_2806"/>
<dbReference type="EMBL" id="CP011371">
    <property type="protein sequence ID" value="AKJ29497.1"/>
    <property type="molecule type" value="Genomic_DNA"/>
</dbReference>
<keyword evidence="1" id="KW-0812">Transmembrane</keyword>
<dbReference type="OrthoDB" id="5295794at2"/>
<sequence length="85" mass="9094">MASGIYALCALTAVLCAVLLLHAYARGGYRLLLWSGLCFVGLAINNLLLVLDKLVFPDQDLSVLRSGVALVAMLVLLYGLILDSE</sequence>
<feature type="transmembrane region" description="Helical" evidence="1">
    <location>
        <begin position="31"/>
        <end position="51"/>
    </location>
</feature>
<dbReference type="Pfam" id="PF19447">
    <property type="entry name" value="DUF5985"/>
    <property type="match status" value="1"/>
</dbReference>
<gene>
    <name evidence="2" type="ORF">AAW51_2806</name>
</gene>
<accession>A0A0G3BJE3</accession>
<dbReference type="InterPro" id="IPR046027">
    <property type="entry name" value="DUF5985"/>
</dbReference>